<feature type="transmembrane region" description="Helical" evidence="1">
    <location>
        <begin position="179"/>
        <end position="198"/>
    </location>
</feature>
<feature type="transmembrane region" description="Helical" evidence="1">
    <location>
        <begin position="95"/>
        <end position="115"/>
    </location>
</feature>
<evidence type="ECO:0000259" key="2">
    <source>
        <dbReference type="Pfam" id="PF20152"/>
    </source>
</evidence>
<accession>A0AAV5ARF8</accession>
<comment type="caution">
    <text evidence="3">The sequence shown here is derived from an EMBL/GenBank/DDBJ whole genome shotgun (WGS) entry which is preliminary data.</text>
</comment>
<feature type="transmembrane region" description="Helical" evidence="1">
    <location>
        <begin position="62"/>
        <end position="83"/>
    </location>
</feature>
<evidence type="ECO:0000313" key="4">
    <source>
        <dbReference type="Proteomes" id="UP001050691"/>
    </source>
</evidence>
<dbReference type="AlphaFoldDB" id="A0AAV5ARF8"/>
<dbReference type="PANTHER" id="PTHR40465">
    <property type="entry name" value="CHROMOSOME 1, WHOLE GENOME SHOTGUN SEQUENCE"/>
    <property type="match status" value="1"/>
</dbReference>
<keyword evidence="4" id="KW-1185">Reference proteome</keyword>
<reference evidence="3" key="1">
    <citation type="submission" date="2021-10" db="EMBL/GenBank/DDBJ databases">
        <title>De novo Genome Assembly of Clathrus columnatus (Basidiomycota, Fungi) Using Illumina and Nanopore Sequence Data.</title>
        <authorList>
            <person name="Ogiso-Tanaka E."/>
            <person name="Itagaki H."/>
            <person name="Hosoya T."/>
            <person name="Hosaka K."/>
        </authorList>
    </citation>
    <scope>NUCLEOTIDE SEQUENCE</scope>
    <source>
        <strain evidence="3">MO-923</strain>
    </source>
</reference>
<proteinExistence type="predicted"/>
<dbReference type="Proteomes" id="UP001050691">
    <property type="component" value="Unassembled WGS sequence"/>
</dbReference>
<feature type="transmembrane region" description="Helical" evidence="1">
    <location>
        <begin position="204"/>
        <end position="224"/>
    </location>
</feature>
<keyword evidence="1" id="KW-0812">Transmembrane</keyword>
<gene>
    <name evidence="3" type="ORF">Clacol_009216</name>
</gene>
<keyword evidence="1" id="KW-1133">Transmembrane helix</keyword>
<evidence type="ECO:0000256" key="1">
    <source>
        <dbReference type="SAM" id="Phobius"/>
    </source>
</evidence>
<organism evidence="3 4">
    <name type="scientific">Clathrus columnatus</name>
    <dbReference type="NCBI Taxonomy" id="1419009"/>
    <lineage>
        <taxon>Eukaryota</taxon>
        <taxon>Fungi</taxon>
        <taxon>Dikarya</taxon>
        <taxon>Basidiomycota</taxon>
        <taxon>Agaricomycotina</taxon>
        <taxon>Agaricomycetes</taxon>
        <taxon>Phallomycetidae</taxon>
        <taxon>Phallales</taxon>
        <taxon>Clathraceae</taxon>
        <taxon>Clathrus</taxon>
    </lineage>
</organism>
<dbReference type="PANTHER" id="PTHR40465:SF1">
    <property type="entry name" value="DUF6534 DOMAIN-CONTAINING PROTEIN"/>
    <property type="match status" value="1"/>
</dbReference>
<name>A0AAV5ARF8_9AGAM</name>
<keyword evidence="1" id="KW-0472">Membrane</keyword>
<protein>
    <recommendedName>
        <fullName evidence="2">DUF6534 domain-containing protein</fullName>
    </recommendedName>
</protein>
<evidence type="ECO:0000313" key="3">
    <source>
        <dbReference type="EMBL" id="GJJ14946.1"/>
    </source>
</evidence>
<dbReference type="EMBL" id="BPWL01000010">
    <property type="protein sequence ID" value="GJJ14946.1"/>
    <property type="molecule type" value="Genomic_DNA"/>
</dbReference>
<feature type="transmembrane region" description="Helical" evidence="1">
    <location>
        <begin position="135"/>
        <end position="158"/>
    </location>
</feature>
<sequence>MRYPGLFNSSYVPSPAEIALINSPQNFIGPLLLAQIFATLLQGVFLVQYYEYVVGLNDHKKWTRSLVHTTAALGALKLGYICWLTWDTLSKNKYFVVPALIFLVVYFGAGIAQTWNSVLLTGGRAAVSHFGLISVNISIISGLLCNLFITGFTCWYLIKEMTGTRKTDNLVKKVIRISIESATGPTIAALLGLILGNLSSQNHWFLLPALVSSHVYACSLLYSVNSKKRLNGMMRNTITSNLYRPTTVRETEVLPTQLLVIDGDEPSGDRVGIPLQRLRDVFVNETNKVHGTLTQSLATDSSLAVSRLQEASP</sequence>
<feature type="domain" description="DUF6534" evidence="2">
    <location>
        <begin position="143"/>
        <end position="228"/>
    </location>
</feature>
<dbReference type="Pfam" id="PF20152">
    <property type="entry name" value="DUF6534"/>
    <property type="match status" value="1"/>
</dbReference>
<dbReference type="InterPro" id="IPR045339">
    <property type="entry name" value="DUF6534"/>
</dbReference>
<feature type="transmembrane region" description="Helical" evidence="1">
    <location>
        <begin position="31"/>
        <end position="50"/>
    </location>
</feature>